<comment type="caution">
    <text evidence="1">The sequence shown here is derived from an EMBL/GenBank/DDBJ whole genome shotgun (WGS) entry which is preliminary data.</text>
</comment>
<reference evidence="1" key="1">
    <citation type="submission" date="2020-06" db="EMBL/GenBank/DDBJ databases">
        <title>WGS assembly of Ceratodon purpureus strain R40.</title>
        <authorList>
            <person name="Carey S.B."/>
            <person name="Jenkins J."/>
            <person name="Shu S."/>
            <person name="Lovell J.T."/>
            <person name="Sreedasyam A."/>
            <person name="Maumus F."/>
            <person name="Tiley G.P."/>
            <person name="Fernandez-Pozo N."/>
            <person name="Barry K."/>
            <person name="Chen C."/>
            <person name="Wang M."/>
            <person name="Lipzen A."/>
            <person name="Daum C."/>
            <person name="Saski C.A."/>
            <person name="Payton A.C."/>
            <person name="Mcbreen J.C."/>
            <person name="Conrad R.E."/>
            <person name="Kollar L.M."/>
            <person name="Olsson S."/>
            <person name="Huttunen S."/>
            <person name="Landis J.B."/>
            <person name="Wickett N.J."/>
            <person name="Johnson M.G."/>
            <person name="Rensing S.A."/>
            <person name="Grimwood J."/>
            <person name="Schmutz J."/>
            <person name="Mcdaniel S.F."/>
        </authorList>
    </citation>
    <scope>NUCLEOTIDE SEQUENCE</scope>
    <source>
        <strain evidence="1">R40</strain>
    </source>
</reference>
<organism evidence="1 2">
    <name type="scientific">Ceratodon purpureus</name>
    <name type="common">Fire moss</name>
    <name type="synonym">Dicranum purpureum</name>
    <dbReference type="NCBI Taxonomy" id="3225"/>
    <lineage>
        <taxon>Eukaryota</taxon>
        <taxon>Viridiplantae</taxon>
        <taxon>Streptophyta</taxon>
        <taxon>Embryophyta</taxon>
        <taxon>Bryophyta</taxon>
        <taxon>Bryophytina</taxon>
        <taxon>Bryopsida</taxon>
        <taxon>Dicranidae</taxon>
        <taxon>Pseudoditrichales</taxon>
        <taxon>Ditrichaceae</taxon>
        <taxon>Ceratodon</taxon>
    </lineage>
</organism>
<dbReference type="Proteomes" id="UP000822688">
    <property type="component" value="Chromosome V"/>
</dbReference>
<keyword evidence="2" id="KW-1185">Reference proteome</keyword>
<sequence length="59" mass="7124">MSQNPLRIYVQPFLPNHELSAHTRKKSQTVRQKSRKALFRTEQDIVLETNFKKKPRHEH</sequence>
<dbReference type="EMBL" id="CM026426">
    <property type="protein sequence ID" value="KAG0572136.1"/>
    <property type="molecule type" value="Genomic_DNA"/>
</dbReference>
<evidence type="ECO:0000313" key="1">
    <source>
        <dbReference type="EMBL" id="KAG0572136.1"/>
    </source>
</evidence>
<gene>
    <name evidence="1" type="ORF">KC19_VG071500</name>
</gene>
<evidence type="ECO:0000313" key="2">
    <source>
        <dbReference type="Proteomes" id="UP000822688"/>
    </source>
</evidence>
<accession>A0A8T0HMT8</accession>
<name>A0A8T0HMT8_CERPU</name>
<dbReference type="AlphaFoldDB" id="A0A8T0HMT8"/>
<protein>
    <submittedName>
        <fullName evidence="1">Uncharacterized protein</fullName>
    </submittedName>
</protein>
<proteinExistence type="predicted"/>